<organism evidence="1">
    <name type="scientific">mine drainage metagenome</name>
    <dbReference type="NCBI Taxonomy" id="410659"/>
    <lineage>
        <taxon>unclassified sequences</taxon>
        <taxon>metagenomes</taxon>
        <taxon>ecological metagenomes</taxon>
    </lineage>
</organism>
<sequence>MMAATGSKIWMDGRMVDFADAHVHVLSHTLHYGVGVFEGIRGYATPQGPAIFRLRDHVARLIQSARLYHMKIPYSAEAIERAILETQAANAVLPSYLRPIAY</sequence>
<feature type="non-terminal residue" evidence="1">
    <location>
        <position position="102"/>
    </location>
</feature>
<protein>
    <submittedName>
        <fullName evidence="1">Aminotransferase, class IV</fullName>
    </submittedName>
</protein>
<dbReference type="EMBL" id="AUZZ01008823">
    <property type="protein sequence ID" value="EQD36210.1"/>
    <property type="molecule type" value="Genomic_DNA"/>
</dbReference>
<comment type="caution">
    <text evidence="1">The sequence shown here is derived from an EMBL/GenBank/DDBJ whole genome shotgun (WGS) entry which is preliminary data.</text>
</comment>
<evidence type="ECO:0000313" key="1">
    <source>
        <dbReference type="EMBL" id="EQD36210.1"/>
    </source>
</evidence>
<accession>T1A305</accession>
<gene>
    <name evidence="1" type="ORF">B2A_12233</name>
</gene>
<keyword evidence="1" id="KW-0808">Transferase</keyword>
<reference evidence="1" key="2">
    <citation type="journal article" date="2014" name="ISME J.">
        <title>Microbial stratification in low pH oxic and suboxic macroscopic growths along an acid mine drainage.</title>
        <authorList>
            <person name="Mendez-Garcia C."/>
            <person name="Mesa V."/>
            <person name="Sprenger R.R."/>
            <person name="Richter M."/>
            <person name="Diez M.S."/>
            <person name="Solano J."/>
            <person name="Bargiela R."/>
            <person name="Golyshina O.V."/>
            <person name="Manteca A."/>
            <person name="Ramos J.L."/>
            <person name="Gallego J.R."/>
            <person name="Llorente I."/>
            <person name="Martins Dos Santos V.A."/>
            <person name="Jensen O.N."/>
            <person name="Pelaez A.I."/>
            <person name="Sanchez J."/>
            <person name="Ferrer M."/>
        </authorList>
    </citation>
    <scope>NUCLEOTIDE SEQUENCE</scope>
</reference>
<name>T1A305_9ZZZZ</name>
<dbReference type="InterPro" id="IPR043131">
    <property type="entry name" value="BCAT-like_N"/>
</dbReference>
<dbReference type="SUPFAM" id="SSF56752">
    <property type="entry name" value="D-aminoacid aminotransferase-like PLP-dependent enzymes"/>
    <property type="match status" value="1"/>
</dbReference>
<dbReference type="Gene3D" id="3.30.470.10">
    <property type="match status" value="1"/>
</dbReference>
<dbReference type="InterPro" id="IPR036038">
    <property type="entry name" value="Aminotransferase-like"/>
</dbReference>
<keyword evidence="1" id="KW-0032">Aminotransferase</keyword>
<dbReference type="AlphaFoldDB" id="T1A305"/>
<proteinExistence type="predicted"/>
<dbReference type="GO" id="GO:0008483">
    <property type="term" value="F:transaminase activity"/>
    <property type="evidence" value="ECO:0007669"/>
    <property type="project" value="UniProtKB-KW"/>
</dbReference>
<reference evidence="1" key="1">
    <citation type="submission" date="2013-08" db="EMBL/GenBank/DDBJ databases">
        <authorList>
            <person name="Mendez C."/>
            <person name="Richter M."/>
            <person name="Ferrer M."/>
            <person name="Sanchez J."/>
        </authorList>
    </citation>
    <scope>NUCLEOTIDE SEQUENCE</scope>
</reference>
<dbReference type="Pfam" id="PF01063">
    <property type="entry name" value="Aminotran_4"/>
    <property type="match status" value="1"/>
</dbReference>
<dbReference type="InterPro" id="IPR001544">
    <property type="entry name" value="Aminotrans_IV"/>
</dbReference>